<proteinExistence type="predicted"/>
<evidence type="ECO:0000313" key="3">
    <source>
        <dbReference type="Proteomes" id="UP001440599"/>
    </source>
</evidence>
<evidence type="ECO:0000259" key="1">
    <source>
        <dbReference type="Pfam" id="PF13614"/>
    </source>
</evidence>
<accession>A0ABV1EK17</accession>
<organism evidence="2 3">
    <name type="scientific">Flavonifractor hominis</name>
    <dbReference type="NCBI Taxonomy" id="3133178"/>
    <lineage>
        <taxon>Bacteria</taxon>
        <taxon>Bacillati</taxon>
        <taxon>Bacillota</taxon>
        <taxon>Clostridia</taxon>
        <taxon>Eubacteriales</taxon>
        <taxon>Oscillospiraceae</taxon>
        <taxon>Flavonifractor</taxon>
    </lineage>
</organism>
<sequence length="261" mass="28027">MKTFAIVNRKGGVGKTTTAVNLAYVLATSCQLRVLLVDADGQANATQILLPPGEYAGLGALLRGLVICYDELTISTDVPGLDVLPAAEDLWALDLEAAGGDRGRCYRALRDMREAMEEDGAYDVMVIDCPPNLSAACVSAILASDAVIIPVLSDACSATGVGDLVDQIASLRSLHPALRVSGVLVNQWHRSPVVEDSVAYLREEGMVPVYDTVIRRTDKVPESSWARMAVQAWSPFCSAARDYRAWVAELAEKEGIRYGQA</sequence>
<dbReference type="EMBL" id="JBBMFT010000001">
    <property type="protein sequence ID" value="MEQ2454937.1"/>
    <property type="molecule type" value="Genomic_DNA"/>
</dbReference>
<dbReference type="SUPFAM" id="SSF52540">
    <property type="entry name" value="P-loop containing nucleoside triphosphate hydrolases"/>
    <property type="match status" value="1"/>
</dbReference>
<dbReference type="PANTHER" id="PTHR13696:SF99">
    <property type="entry name" value="COBYRINIC ACID AC-DIAMIDE SYNTHASE"/>
    <property type="match status" value="1"/>
</dbReference>
<dbReference type="Gene3D" id="3.40.50.300">
    <property type="entry name" value="P-loop containing nucleotide triphosphate hydrolases"/>
    <property type="match status" value="1"/>
</dbReference>
<protein>
    <submittedName>
        <fullName evidence="2">ParA family protein</fullName>
    </submittedName>
</protein>
<dbReference type="InterPro" id="IPR025669">
    <property type="entry name" value="AAA_dom"/>
</dbReference>
<dbReference type="Proteomes" id="UP001440599">
    <property type="component" value="Unassembled WGS sequence"/>
</dbReference>
<dbReference type="RefSeq" id="WP_349138613.1">
    <property type="nucleotide sequence ID" value="NZ_JBBMFT010000001.1"/>
</dbReference>
<dbReference type="CDD" id="cd02042">
    <property type="entry name" value="ParAB_family"/>
    <property type="match status" value="1"/>
</dbReference>
<dbReference type="PANTHER" id="PTHR13696">
    <property type="entry name" value="P-LOOP CONTAINING NUCLEOSIDE TRIPHOSPHATE HYDROLASE"/>
    <property type="match status" value="1"/>
</dbReference>
<dbReference type="InterPro" id="IPR050678">
    <property type="entry name" value="DNA_Partitioning_ATPase"/>
</dbReference>
<feature type="domain" description="AAA" evidence="1">
    <location>
        <begin position="1"/>
        <end position="173"/>
    </location>
</feature>
<dbReference type="Pfam" id="PF13614">
    <property type="entry name" value="AAA_31"/>
    <property type="match status" value="1"/>
</dbReference>
<comment type="caution">
    <text evidence="2">The sequence shown here is derived from an EMBL/GenBank/DDBJ whole genome shotgun (WGS) entry which is preliminary data.</text>
</comment>
<reference evidence="2 3" key="1">
    <citation type="submission" date="2024-03" db="EMBL/GenBank/DDBJ databases">
        <title>Human intestinal bacterial collection.</title>
        <authorList>
            <person name="Pauvert C."/>
            <person name="Hitch T.C.A."/>
            <person name="Clavel T."/>
        </authorList>
    </citation>
    <scope>NUCLEOTIDE SEQUENCE [LARGE SCALE GENOMIC DNA]</scope>
    <source>
        <strain evidence="2 3">CLA-AP-H34</strain>
    </source>
</reference>
<dbReference type="PIRSF" id="PIRSF009320">
    <property type="entry name" value="Nuc_binding_HP_1000"/>
    <property type="match status" value="1"/>
</dbReference>
<dbReference type="PROSITE" id="PS51257">
    <property type="entry name" value="PROKAR_LIPOPROTEIN"/>
    <property type="match status" value="1"/>
</dbReference>
<keyword evidence="3" id="KW-1185">Reference proteome</keyword>
<gene>
    <name evidence="2" type="ORF">WMO45_00225</name>
</gene>
<evidence type="ECO:0000313" key="2">
    <source>
        <dbReference type="EMBL" id="MEQ2454937.1"/>
    </source>
</evidence>
<dbReference type="InterPro" id="IPR027417">
    <property type="entry name" value="P-loop_NTPase"/>
</dbReference>
<name>A0ABV1EK17_9FIRM</name>